<dbReference type="InterPro" id="IPR032808">
    <property type="entry name" value="DoxX"/>
</dbReference>
<dbReference type="Proteomes" id="UP000192472">
    <property type="component" value="Unassembled WGS sequence"/>
</dbReference>
<dbReference type="AlphaFoldDB" id="A0A1W2G864"/>
<comment type="subcellular location">
    <subcellularLocation>
        <location evidence="1">Membrane</location>
        <topology evidence="1">Multi-pass membrane protein</topology>
    </subcellularLocation>
</comment>
<evidence type="ECO:0000313" key="6">
    <source>
        <dbReference type="EMBL" id="SMD32875.1"/>
    </source>
</evidence>
<organism evidence="6 7">
    <name type="scientific">Reichenbachiella faecimaris</name>
    <dbReference type="NCBI Taxonomy" id="692418"/>
    <lineage>
        <taxon>Bacteria</taxon>
        <taxon>Pseudomonadati</taxon>
        <taxon>Bacteroidota</taxon>
        <taxon>Cytophagia</taxon>
        <taxon>Cytophagales</taxon>
        <taxon>Reichenbachiellaceae</taxon>
        <taxon>Reichenbachiella</taxon>
    </lineage>
</organism>
<keyword evidence="3 5" id="KW-1133">Transmembrane helix</keyword>
<keyword evidence="7" id="KW-1185">Reference proteome</keyword>
<evidence type="ECO:0000313" key="7">
    <source>
        <dbReference type="Proteomes" id="UP000192472"/>
    </source>
</evidence>
<keyword evidence="4 5" id="KW-0472">Membrane</keyword>
<evidence type="ECO:0000256" key="3">
    <source>
        <dbReference type="ARBA" id="ARBA00022989"/>
    </source>
</evidence>
<gene>
    <name evidence="6" type="ORF">SAMN04488029_1235</name>
</gene>
<feature type="transmembrane region" description="Helical" evidence="5">
    <location>
        <begin position="46"/>
        <end position="66"/>
    </location>
</feature>
<dbReference type="EMBL" id="FWYF01000001">
    <property type="protein sequence ID" value="SMD32875.1"/>
    <property type="molecule type" value="Genomic_DNA"/>
</dbReference>
<reference evidence="6 7" key="1">
    <citation type="submission" date="2017-04" db="EMBL/GenBank/DDBJ databases">
        <authorList>
            <person name="Afonso C.L."/>
            <person name="Miller P.J."/>
            <person name="Scott M.A."/>
            <person name="Spackman E."/>
            <person name="Goraichik I."/>
            <person name="Dimitrov K.M."/>
            <person name="Suarez D.L."/>
            <person name="Swayne D.E."/>
        </authorList>
    </citation>
    <scope>NUCLEOTIDE SEQUENCE [LARGE SCALE GENOMIC DNA]</scope>
    <source>
        <strain evidence="6 7">DSM 26133</strain>
    </source>
</reference>
<protein>
    <submittedName>
        <fullName evidence="6">DoxX protein</fullName>
    </submittedName>
</protein>
<proteinExistence type="predicted"/>
<feature type="transmembrane region" description="Helical" evidence="5">
    <location>
        <begin position="97"/>
        <end position="115"/>
    </location>
</feature>
<keyword evidence="2 5" id="KW-0812">Transmembrane</keyword>
<dbReference type="STRING" id="692418.SAMN04488029_1235"/>
<evidence type="ECO:0000256" key="5">
    <source>
        <dbReference type="SAM" id="Phobius"/>
    </source>
</evidence>
<evidence type="ECO:0000256" key="1">
    <source>
        <dbReference type="ARBA" id="ARBA00004141"/>
    </source>
</evidence>
<dbReference type="RefSeq" id="WP_084371512.1">
    <property type="nucleotide sequence ID" value="NZ_FWYF01000001.1"/>
</dbReference>
<dbReference type="Pfam" id="PF07681">
    <property type="entry name" value="DoxX"/>
    <property type="match status" value="1"/>
</dbReference>
<feature type="transmembrane region" description="Helical" evidence="5">
    <location>
        <begin position="73"/>
        <end position="91"/>
    </location>
</feature>
<dbReference type="OrthoDB" id="8161897at2"/>
<name>A0A1W2G864_REIFA</name>
<feature type="transmembrane region" description="Helical" evidence="5">
    <location>
        <begin position="7"/>
        <end position="26"/>
    </location>
</feature>
<evidence type="ECO:0000256" key="2">
    <source>
        <dbReference type="ARBA" id="ARBA00022692"/>
    </source>
</evidence>
<accession>A0A1W2G864</accession>
<evidence type="ECO:0000256" key="4">
    <source>
        <dbReference type="ARBA" id="ARBA00023136"/>
    </source>
</evidence>
<sequence length="125" mass="13764">MKIATIIIRVLLGLLFVFASGSYFLNLVPEPELAGNMKTFNEGLNAAGYLMPTVKFLELICGLAFLTGRFVPLATVVIFPITVNILGVHTFLAPEGLPVALFVFLANLFLAYRNWSHYKGLLESK</sequence>
<dbReference type="GO" id="GO:0016020">
    <property type="term" value="C:membrane"/>
    <property type="evidence" value="ECO:0007669"/>
    <property type="project" value="UniProtKB-SubCell"/>
</dbReference>